<dbReference type="OrthoDB" id="5465390at2"/>
<dbReference type="Proteomes" id="UP000294887">
    <property type="component" value="Unassembled WGS sequence"/>
</dbReference>
<dbReference type="InterPro" id="IPR001920">
    <property type="entry name" value="Asp/Glu_race"/>
</dbReference>
<proteinExistence type="predicted"/>
<dbReference type="GO" id="GO:0016855">
    <property type="term" value="F:racemase and epimerase activity, acting on amino acids and derivatives"/>
    <property type="evidence" value="ECO:0007669"/>
    <property type="project" value="InterPro"/>
</dbReference>
<comment type="caution">
    <text evidence="1">The sequence shown here is derived from an EMBL/GenBank/DDBJ whole genome shotgun (WGS) entry which is preliminary data.</text>
</comment>
<accession>A0A4R1ETS1</accession>
<gene>
    <name evidence="1" type="ORF">EV695_3011</name>
</gene>
<reference evidence="1 2" key="1">
    <citation type="submission" date="2019-03" db="EMBL/GenBank/DDBJ databases">
        <title>Genomic Encyclopedia of Type Strains, Phase IV (KMG-IV): sequencing the most valuable type-strain genomes for metagenomic binning, comparative biology and taxonomic classification.</title>
        <authorList>
            <person name="Goeker M."/>
        </authorList>
    </citation>
    <scope>NUCLEOTIDE SEQUENCE [LARGE SCALE GENOMIC DNA]</scope>
    <source>
        <strain evidence="1 2">DSM 24830</strain>
    </source>
</reference>
<dbReference type="AlphaFoldDB" id="A0A4R1ETS1"/>
<dbReference type="EMBL" id="SMFQ01000004">
    <property type="protein sequence ID" value="TCJ85046.1"/>
    <property type="molecule type" value="Genomic_DNA"/>
</dbReference>
<evidence type="ECO:0000313" key="2">
    <source>
        <dbReference type="Proteomes" id="UP000294887"/>
    </source>
</evidence>
<dbReference type="RefSeq" id="WP_131906759.1">
    <property type="nucleotide sequence ID" value="NZ_BAAAFU010000001.1"/>
</dbReference>
<protein>
    <submittedName>
        <fullName evidence="1">Asp/Glu/hydantoin racemase</fullName>
    </submittedName>
</protein>
<dbReference type="NCBIfam" id="NF005679">
    <property type="entry name" value="PRK07475.1"/>
    <property type="match status" value="1"/>
</dbReference>
<sequence>MILKGGPNYYGVTIGVLCLESYFPKPPGHIKNQEGLGFPVLYETIRGATIAKLIEQPSAEYIAPFIEAAKRLEKEGVGAITGSCGFLALFQKELADAVNIPVFASSLIQVPLAYHMLGNNKIVGVLTANASKLTKKHFAAVGAGDIPVAIQGLEDSTEFREVILEGKRDDMNITLIEEEVMQAVKKLQKSSPNMGALVLECTDLPPFSAQIQQQLNIPVFDLTTLTKMVHDVVLRKPYSGSMKTV</sequence>
<dbReference type="Gene3D" id="3.40.50.1860">
    <property type="match status" value="2"/>
</dbReference>
<evidence type="ECO:0000313" key="1">
    <source>
        <dbReference type="EMBL" id="TCJ85046.1"/>
    </source>
</evidence>
<keyword evidence="2" id="KW-1185">Reference proteome</keyword>
<name>A0A4R1ETS1_9GAMM</name>
<organism evidence="1 2">
    <name type="scientific">Cocleimonas flava</name>
    <dbReference type="NCBI Taxonomy" id="634765"/>
    <lineage>
        <taxon>Bacteria</taxon>
        <taxon>Pseudomonadati</taxon>
        <taxon>Pseudomonadota</taxon>
        <taxon>Gammaproteobacteria</taxon>
        <taxon>Thiotrichales</taxon>
        <taxon>Thiotrichaceae</taxon>
        <taxon>Cocleimonas</taxon>
    </lineage>
</organism>